<dbReference type="AlphaFoldDB" id="A0A1Y3QZ10"/>
<accession>A0A1Y3QZ10</accession>
<proteinExistence type="predicted"/>
<name>A0A1Y3QZ10_9BACT</name>
<reference evidence="2" key="1">
    <citation type="submission" date="2017-04" db="EMBL/GenBank/DDBJ databases">
        <title>Function of individual gut microbiota members based on whole genome sequencing of pure cultures obtained from chicken caecum.</title>
        <authorList>
            <person name="Medvecky M."/>
            <person name="Cejkova D."/>
            <person name="Polansky O."/>
            <person name="Karasova D."/>
            <person name="Kubasova T."/>
            <person name="Cizek A."/>
            <person name="Rychlik I."/>
        </authorList>
    </citation>
    <scope>NUCLEOTIDE SEQUENCE [LARGE SCALE GENOMIC DNA]</scope>
    <source>
        <strain evidence="2">An90</strain>
    </source>
</reference>
<evidence type="ECO:0008006" key="3">
    <source>
        <dbReference type="Google" id="ProtNLM"/>
    </source>
</evidence>
<organism evidence="1 2">
    <name type="scientific">Alistipes onderdonkii</name>
    <dbReference type="NCBI Taxonomy" id="328813"/>
    <lineage>
        <taxon>Bacteria</taxon>
        <taxon>Pseudomonadati</taxon>
        <taxon>Bacteroidota</taxon>
        <taxon>Bacteroidia</taxon>
        <taxon>Bacteroidales</taxon>
        <taxon>Rikenellaceae</taxon>
        <taxon>Alistipes</taxon>
    </lineage>
</organism>
<gene>
    <name evidence="1" type="ORF">B5G41_03060</name>
</gene>
<evidence type="ECO:0000313" key="2">
    <source>
        <dbReference type="Proteomes" id="UP000195772"/>
    </source>
</evidence>
<dbReference type="OrthoDB" id="951929at68336"/>
<comment type="caution">
    <text evidence="1">The sequence shown here is derived from an EMBL/GenBank/DDBJ whole genome shotgun (WGS) entry which is preliminary data.</text>
</comment>
<sequence>MDQMKIAAGARSERAAATLGVHTDKGTQKTLAFHQQRVYDLLQSGKKYSAADISVALRLSDPRSCIRDLRAKGIDILDEWVPSEHGSRFKRYYLEGGVE</sequence>
<evidence type="ECO:0000313" key="1">
    <source>
        <dbReference type="EMBL" id="OUN04305.1"/>
    </source>
</evidence>
<dbReference type="Proteomes" id="UP000195772">
    <property type="component" value="Unassembled WGS sequence"/>
</dbReference>
<dbReference type="RefSeq" id="WP_087401197.1">
    <property type="nucleotide sequence ID" value="NZ_NFHB01000002.1"/>
</dbReference>
<protein>
    <recommendedName>
        <fullName evidence="3">Helix-turn-helix domain-containing protein</fullName>
    </recommendedName>
</protein>
<dbReference type="EMBL" id="NFHB01000002">
    <property type="protein sequence ID" value="OUN04305.1"/>
    <property type="molecule type" value="Genomic_DNA"/>
</dbReference>